<evidence type="ECO:0000313" key="1">
    <source>
        <dbReference type="EMBL" id="KAH9778497.1"/>
    </source>
</evidence>
<dbReference type="Proteomes" id="UP000829398">
    <property type="component" value="Chromosome 3"/>
</dbReference>
<proteinExistence type="predicted"/>
<comment type="caution">
    <text evidence="1">The sequence shown here is derived from an EMBL/GenBank/DDBJ whole genome shotgun (WGS) entry which is preliminary data.</text>
</comment>
<evidence type="ECO:0000313" key="2">
    <source>
        <dbReference type="Proteomes" id="UP000829398"/>
    </source>
</evidence>
<reference evidence="2" key="1">
    <citation type="journal article" date="2023" name="Hortic. Res.">
        <title>A chromosome-level phased genome enabling allele-level studies in sweet orange: a case study on citrus Huanglongbing tolerance.</title>
        <authorList>
            <person name="Wu B."/>
            <person name="Yu Q."/>
            <person name="Deng Z."/>
            <person name="Duan Y."/>
            <person name="Luo F."/>
            <person name="Gmitter F. Jr."/>
        </authorList>
    </citation>
    <scope>NUCLEOTIDE SEQUENCE [LARGE SCALE GENOMIC DNA]</scope>
    <source>
        <strain evidence="2">cv. Valencia</strain>
    </source>
</reference>
<protein>
    <submittedName>
        <fullName evidence="1">tRNA-specific adenosine deaminase TAD3</fullName>
    </submittedName>
</protein>
<sequence length="565" mass="63009">MIVDEWVVVEAVNRGGLQRIERWIFVVVQQLFWLVSHGYGDGMVVLWHRTTPPAHSCATALRRQPIAEPRHATPRHAVSAPLVVSLSSHQSSLSRSSSHCPPVVSLSRRQQSVFTRQRRSSQPPTSNATRFRGFHLVGHHVNVFASMVEPKLANTIIRRLNQVAPLENLRHVKRIQKKFLEGGKTQLSMILCLADENDNRMNSLPQDVQELVNSYQLSPFITKVCKNAALSKEEWEEQCKLWPTSYHPPTYNIDGITSFNEDDSQSIFSFMKSAVELAKSGDGSIVNAAVIVDPSIKQEIASACDQICCCSISTEKNSLESCSEQPEVLSSDLFSNGESNHTSLPPNDFPSETRKSYSGVSCLNPWQWAQENSHTTSCYWHPLRHAAMAAIQSSAARDRLLFPGMGHEGDKPNGVHTIQPTSIGILLRANVKFCLFLCYYFQSIKSAGAGRAVENSEELDPSAGGFHPESARPYLCTGYDIYLVWEPCVMCAMALVHQRIRRIFYAFPNPNEGALGSVHRLQGEKSLNHHYAVFRVLLPKEILNKNEVVAARTSTTNTNATTVCQ</sequence>
<organism evidence="1 2">
    <name type="scientific">Citrus sinensis</name>
    <name type="common">Sweet orange</name>
    <name type="synonym">Citrus aurantium var. sinensis</name>
    <dbReference type="NCBI Taxonomy" id="2711"/>
    <lineage>
        <taxon>Eukaryota</taxon>
        <taxon>Viridiplantae</taxon>
        <taxon>Streptophyta</taxon>
        <taxon>Embryophyta</taxon>
        <taxon>Tracheophyta</taxon>
        <taxon>Spermatophyta</taxon>
        <taxon>Magnoliopsida</taxon>
        <taxon>eudicotyledons</taxon>
        <taxon>Gunneridae</taxon>
        <taxon>Pentapetalae</taxon>
        <taxon>rosids</taxon>
        <taxon>malvids</taxon>
        <taxon>Sapindales</taxon>
        <taxon>Rutaceae</taxon>
        <taxon>Aurantioideae</taxon>
        <taxon>Citrus</taxon>
    </lineage>
</organism>
<keyword evidence="2" id="KW-1185">Reference proteome</keyword>
<accession>A0ACB8LYH5</accession>
<name>A0ACB8LYH5_CITSI</name>
<gene>
    <name evidence="1" type="ORF">KPL71_007375</name>
</gene>
<dbReference type="EMBL" id="CM039172">
    <property type="protein sequence ID" value="KAH9778497.1"/>
    <property type="molecule type" value="Genomic_DNA"/>
</dbReference>